<evidence type="ECO:0000313" key="4">
    <source>
        <dbReference type="EMBL" id="KAG0316062.1"/>
    </source>
</evidence>
<keyword evidence="5" id="KW-1185">Reference proteome</keyword>
<dbReference type="GO" id="GO:0005886">
    <property type="term" value="C:plasma membrane"/>
    <property type="evidence" value="ECO:0007669"/>
    <property type="project" value="TreeGrafter"/>
</dbReference>
<protein>
    <recommendedName>
        <fullName evidence="6">Ion transport domain-containing protein</fullName>
    </recommendedName>
</protein>
<feature type="transmembrane region" description="Helical" evidence="3">
    <location>
        <begin position="937"/>
        <end position="957"/>
    </location>
</feature>
<dbReference type="InterPro" id="IPR024862">
    <property type="entry name" value="TRPV"/>
</dbReference>
<feature type="transmembrane region" description="Helical" evidence="3">
    <location>
        <begin position="1017"/>
        <end position="1040"/>
    </location>
</feature>
<feature type="transmembrane region" description="Helical" evidence="3">
    <location>
        <begin position="905"/>
        <end position="925"/>
    </location>
</feature>
<feature type="region of interest" description="Disordered" evidence="2">
    <location>
        <begin position="1122"/>
        <end position="1173"/>
    </location>
</feature>
<feature type="compositionally biased region" description="Polar residues" evidence="2">
    <location>
        <begin position="1145"/>
        <end position="1158"/>
    </location>
</feature>
<reference evidence="4" key="1">
    <citation type="journal article" date="2020" name="Fungal Divers.">
        <title>Resolving the Mortierellaceae phylogeny through synthesis of multi-gene phylogenetics and phylogenomics.</title>
        <authorList>
            <person name="Vandepol N."/>
            <person name="Liber J."/>
            <person name="Desiro A."/>
            <person name="Na H."/>
            <person name="Kennedy M."/>
            <person name="Barry K."/>
            <person name="Grigoriev I.V."/>
            <person name="Miller A.N."/>
            <person name="O'Donnell K."/>
            <person name="Stajich J.E."/>
            <person name="Bonito G."/>
        </authorList>
    </citation>
    <scope>NUCLEOTIDE SEQUENCE</scope>
    <source>
        <strain evidence="4">NVP60</strain>
    </source>
</reference>
<dbReference type="SUPFAM" id="SSF101908">
    <property type="entry name" value="Putative isomerase YbhE"/>
    <property type="match status" value="1"/>
</dbReference>
<feature type="region of interest" description="Disordered" evidence="2">
    <location>
        <begin position="21"/>
        <end position="46"/>
    </location>
</feature>
<dbReference type="GO" id="GO:0005216">
    <property type="term" value="F:monoatomic ion channel activity"/>
    <property type="evidence" value="ECO:0007669"/>
    <property type="project" value="InterPro"/>
</dbReference>
<keyword evidence="1" id="KW-0677">Repeat</keyword>
<keyword evidence="3" id="KW-0812">Transmembrane</keyword>
<feature type="transmembrane region" description="Helical" evidence="3">
    <location>
        <begin position="836"/>
        <end position="856"/>
    </location>
</feature>
<keyword evidence="3" id="KW-0472">Membrane</keyword>
<dbReference type="Proteomes" id="UP000823405">
    <property type="component" value="Unassembled WGS sequence"/>
</dbReference>
<evidence type="ECO:0008006" key="6">
    <source>
        <dbReference type="Google" id="ProtNLM"/>
    </source>
</evidence>
<evidence type="ECO:0000256" key="3">
    <source>
        <dbReference type="SAM" id="Phobius"/>
    </source>
</evidence>
<name>A0A9P6UR78_9FUNG</name>
<dbReference type="OrthoDB" id="2352140at2759"/>
<keyword evidence="3" id="KW-1133">Transmembrane helix</keyword>
<evidence type="ECO:0000256" key="1">
    <source>
        <dbReference type="ARBA" id="ARBA00022737"/>
    </source>
</evidence>
<dbReference type="GO" id="GO:0098703">
    <property type="term" value="P:calcium ion import across plasma membrane"/>
    <property type="evidence" value="ECO:0007669"/>
    <property type="project" value="TreeGrafter"/>
</dbReference>
<sequence length="1268" mass="142289">MVLIEEISEDYITLDMLDSSPADAESQDLSPEQQQEGTDDENVPEGHGEIIRQDFAGDHQHAAKLRETDTHLFIELWLRADSDAGRPDAMLQCSEVVVKPVLEPTVDARNAYHISLSYNASWISLTDATTDYLSEPESGEFPAGVFRIYEVVRSNSSSPKSPGQRSVALRRSATVESLPGLPNYYGFGKFHIADDHDDDNVRKEVFVTCNGASVQVYSIYGGWKYLHTISLDHPERDGTRFNVAAEMITSVQGRLFAWMVHGTDMIAVYDMEQGSMVSSVTRTCIDRGQTAIKTALDISDNGVLLAVCREGTLTTHFTKSGRLHLVLRLPAEFSDVSSIGFIRGNSQLLVRIRQEGTSRLDMRGLLIKVEDLSILGTFSTPATGHLQPLRADDLNLIPYHPSTVACDNGCQFAMLPLCQHPTEATSSGLHFQVELQPTVLVLPWKTQVLQSAVVTITSLDGGSSKKFTIPPACDYEDWWLYKTAVFLEDRGQLVVEGQGVVLIWGLPTSFDGDFTLVVAWLIGPRNAEWATCSHGQLHYRRRYTPTRRVVNVSDEDNQPMWIAVTPGIPDLAPQEREESMSFLKGIVVVIYMSLQASEAFERAIFQYVGLYMSKQVFVANVLTIIIGSWSAENYISLERFMTAFLASPSGVMHPTIGSVSYVRLVLLCGETDPRSIGIARVLIDKCIRQSRDSMDVEYLFQITRGLPELLNPKQPHSVLALQTLRRLAYFPDPILQLSGKRIYDPRNDNFTRELFVAPFDMLWQDNREPVSDTVNKLATAGPLHVAHQVLRAVLYKLTPERNARVRCYDFTLEMLDNPALAALVEYKWNTIGFKYWLVRFLCQCCFFLLVLVTVLMQAYNNELQSSEALYIAIISGSAVFLYLEFIQCFRGWALYFNSMYNIVDLLAFGFPLAAAINQLLILRGITSSDEVTTQLNAGLFGFSVPLMSLHFLFELRVLKTVSQFVVIITRIIGRIRVFFIIFFAGLIAFTVAIHHGGRYDPITDDLDSDNWAFQMLMITYFFFTVILMLNVLIALLNAAFINGDMSWHQVWLRNRMRVVESAENMSYNIPGFRKAYSWFPPEIYYSVTHEQAEGYKKRWASEGEGGDGDVLGDKGAQAVLLPGESSMGKTARSSPTPRPVTPPSDATQSPTLVSSETSAVGDAATPPSTRSSVAHTTIEELEKTLKKQDTLVRSQLVELERQMREQQATFEGQIEKMDTQFQQQQALFQAQNERQDARFQQLQESSNEQIRRLVEQLAGLHSTTGVQS</sequence>
<dbReference type="AlphaFoldDB" id="A0A9P6UR78"/>
<feature type="transmembrane region" description="Helical" evidence="3">
    <location>
        <begin position="616"/>
        <end position="635"/>
    </location>
</feature>
<comment type="caution">
    <text evidence="4">The sequence shown here is derived from an EMBL/GenBank/DDBJ whole genome shotgun (WGS) entry which is preliminary data.</text>
</comment>
<dbReference type="PANTHER" id="PTHR10582">
    <property type="entry name" value="TRANSIENT RECEPTOR POTENTIAL ION CHANNEL PROTEIN"/>
    <property type="match status" value="1"/>
</dbReference>
<dbReference type="PANTHER" id="PTHR10582:SF2">
    <property type="entry name" value="INACTIVE"/>
    <property type="match status" value="1"/>
</dbReference>
<accession>A0A9P6UR78</accession>
<organism evidence="4 5">
    <name type="scientific">Linnemannia gamsii</name>
    <dbReference type="NCBI Taxonomy" id="64522"/>
    <lineage>
        <taxon>Eukaryota</taxon>
        <taxon>Fungi</taxon>
        <taxon>Fungi incertae sedis</taxon>
        <taxon>Mucoromycota</taxon>
        <taxon>Mortierellomycotina</taxon>
        <taxon>Mortierellomycetes</taxon>
        <taxon>Mortierellales</taxon>
        <taxon>Mortierellaceae</taxon>
        <taxon>Linnemannia</taxon>
    </lineage>
</organism>
<feature type="compositionally biased region" description="Polar residues" evidence="2">
    <location>
        <begin position="27"/>
        <end position="36"/>
    </location>
</feature>
<feature type="transmembrane region" description="Helical" evidence="3">
    <location>
        <begin position="977"/>
        <end position="997"/>
    </location>
</feature>
<dbReference type="EMBL" id="JAAAIN010000333">
    <property type="protein sequence ID" value="KAG0316062.1"/>
    <property type="molecule type" value="Genomic_DNA"/>
</dbReference>
<evidence type="ECO:0000256" key="2">
    <source>
        <dbReference type="SAM" id="MobiDB-lite"/>
    </source>
</evidence>
<evidence type="ECO:0000313" key="5">
    <source>
        <dbReference type="Proteomes" id="UP000823405"/>
    </source>
</evidence>
<feature type="transmembrane region" description="Helical" evidence="3">
    <location>
        <begin position="868"/>
        <end position="893"/>
    </location>
</feature>
<proteinExistence type="predicted"/>
<gene>
    <name evidence="4" type="ORF">BGZ97_007482</name>
</gene>